<protein>
    <submittedName>
        <fullName evidence="1">Uncharacterized protein</fullName>
    </submittedName>
</protein>
<organism evidence="1 2">
    <name type="scientific">Micromonospora sediminicola</name>
    <dbReference type="NCBI Taxonomy" id="946078"/>
    <lineage>
        <taxon>Bacteria</taxon>
        <taxon>Bacillati</taxon>
        <taxon>Actinomycetota</taxon>
        <taxon>Actinomycetes</taxon>
        <taxon>Micromonosporales</taxon>
        <taxon>Micromonosporaceae</taxon>
        <taxon>Micromonospora</taxon>
    </lineage>
</organism>
<accession>A0A1A9B7V1</accession>
<keyword evidence="2" id="KW-1185">Reference proteome</keyword>
<dbReference type="RefSeq" id="WP_176558921.1">
    <property type="nucleotide sequence ID" value="NZ_FLRH01000003.1"/>
</dbReference>
<dbReference type="AlphaFoldDB" id="A0A1A9B7V1"/>
<dbReference type="Proteomes" id="UP000199558">
    <property type="component" value="Unassembled WGS sequence"/>
</dbReference>
<evidence type="ECO:0000313" key="1">
    <source>
        <dbReference type="EMBL" id="SBT65178.1"/>
    </source>
</evidence>
<dbReference type="STRING" id="946078.GA0070622_2172"/>
<dbReference type="EMBL" id="FLRH01000003">
    <property type="protein sequence ID" value="SBT65178.1"/>
    <property type="molecule type" value="Genomic_DNA"/>
</dbReference>
<reference evidence="2" key="1">
    <citation type="submission" date="2016-06" db="EMBL/GenBank/DDBJ databases">
        <authorList>
            <person name="Varghese N."/>
            <person name="Submissions Spin"/>
        </authorList>
    </citation>
    <scope>NUCLEOTIDE SEQUENCE [LARGE SCALE GENOMIC DNA]</scope>
    <source>
        <strain evidence="2">DSM 45794</strain>
    </source>
</reference>
<proteinExistence type="predicted"/>
<gene>
    <name evidence="1" type="ORF">GA0070622_2172</name>
</gene>
<sequence>MFGNDAEFLLSIHRSHASELQADAALDRLARSLPRRHAHGWLSRRQHTARTTDARR</sequence>
<name>A0A1A9B7V1_9ACTN</name>
<evidence type="ECO:0000313" key="2">
    <source>
        <dbReference type="Proteomes" id="UP000199558"/>
    </source>
</evidence>